<gene>
    <name evidence="3" type="ORF">CUN49_13705</name>
</gene>
<feature type="compositionally biased region" description="Polar residues" evidence="1">
    <location>
        <begin position="76"/>
        <end position="85"/>
    </location>
</feature>
<feature type="region of interest" description="Disordered" evidence="1">
    <location>
        <begin position="30"/>
        <end position="85"/>
    </location>
</feature>
<feature type="compositionally biased region" description="Low complexity" evidence="1">
    <location>
        <begin position="33"/>
        <end position="49"/>
    </location>
</feature>
<feature type="signal peptide" evidence="2">
    <location>
        <begin position="1"/>
        <end position="22"/>
    </location>
</feature>
<evidence type="ECO:0000313" key="3">
    <source>
        <dbReference type="EMBL" id="PJF34822.1"/>
    </source>
</evidence>
<evidence type="ECO:0000256" key="1">
    <source>
        <dbReference type="SAM" id="MobiDB-lite"/>
    </source>
</evidence>
<dbReference type="EMBL" id="PGTM01000264">
    <property type="protein sequence ID" value="PJF34822.1"/>
    <property type="molecule type" value="Genomic_DNA"/>
</dbReference>
<reference evidence="3 4" key="1">
    <citation type="submission" date="2017-11" db="EMBL/GenBank/DDBJ databases">
        <title>Evolution of Phototrophy in the Chloroflexi Phylum Driven by Horizontal Gene Transfer.</title>
        <authorList>
            <person name="Ward L.M."/>
            <person name="Hemp J."/>
            <person name="Shih P.M."/>
            <person name="Mcglynn S.E."/>
            <person name="Fischer W."/>
        </authorList>
    </citation>
    <scope>NUCLEOTIDE SEQUENCE [LARGE SCALE GENOMIC DNA]</scope>
    <source>
        <strain evidence="3">JP3_13</strain>
    </source>
</reference>
<protein>
    <submittedName>
        <fullName evidence="3">Uncharacterized protein</fullName>
    </submittedName>
</protein>
<dbReference type="AlphaFoldDB" id="A0A2M8PBD0"/>
<dbReference type="PROSITE" id="PS51257">
    <property type="entry name" value="PROKAR_LIPOPROTEIN"/>
    <property type="match status" value="1"/>
</dbReference>
<organism evidence="3 4">
    <name type="scientific">Candidatus Thermofonsia Clade 1 bacterium</name>
    <dbReference type="NCBI Taxonomy" id="2364210"/>
    <lineage>
        <taxon>Bacteria</taxon>
        <taxon>Bacillati</taxon>
        <taxon>Chloroflexota</taxon>
        <taxon>Candidatus Thermofontia</taxon>
        <taxon>Candidatus Thermofonsia Clade 1</taxon>
    </lineage>
</organism>
<evidence type="ECO:0000313" key="4">
    <source>
        <dbReference type="Proteomes" id="UP000229681"/>
    </source>
</evidence>
<keyword evidence="2" id="KW-0732">Signal</keyword>
<evidence type="ECO:0000256" key="2">
    <source>
        <dbReference type="SAM" id="SignalP"/>
    </source>
</evidence>
<name>A0A2M8PBD0_9CHLR</name>
<sequence length="330" mass="35601">MCRVARLAAAFACLIALGACSAALEPILPTPRPTRTALPSPTLTHTPRLSPTPSPSPRPTLPPDISPTPLLGSVPTRPSQMPTATAPSLPISLMRVEYFTADVTAAAANEVITLYWSVQGVDVATIYRLEDSAEALVRGQAWRVPRSGSLRVAVRPNADGLARFVLVISNGVEEIAQEVRLTASCAETWFFAPAPSDAGCPTAPAVRSLAVYQPFERGAMFWLAESRTIYVLYADAEAPSWAAFADEFRDGQPESDPSLRAPEGRLQPIRGFGLVWRSREAVQRRLGWATAPESAFETEFQSGAAALFLRDREGKLVGLYGEGARWRSAP</sequence>
<dbReference type="Proteomes" id="UP000229681">
    <property type="component" value="Unassembled WGS sequence"/>
</dbReference>
<proteinExistence type="predicted"/>
<accession>A0A2M8PBD0</accession>
<feature type="chain" id="PRO_5030053674" evidence="2">
    <location>
        <begin position="23"/>
        <end position="330"/>
    </location>
</feature>
<comment type="caution">
    <text evidence="3">The sequence shown here is derived from an EMBL/GenBank/DDBJ whole genome shotgun (WGS) entry which is preliminary data.</text>
</comment>
<feature type="compositionally biased region" description="Pro residues" evidence="1">
    <location>
        <begin position="50"/>
        <end position="66"/>
    </location>
</feature>